<reference evidence="9" key="1">
    <citation type="submission" date="2022-11" db="UniProtKB">
        <authorList>
            <consortium name="WormBaseParasite"/>
        </authorList>
    </citation>
    <scope>IDENTIFICATION</scope>
</reference>
<dbReference type="SMART" id="SM00271">
    <property type="entry name" value="DnaJ"/>
    <property type="match status" value="1"/>
</dbReference>
<dbReference type="InterPro" id="IPR018253">
    <property type="entry name" value="DnaJ_domain_CS"/>
</dbReference>
<dbReference type="InterPro" id="IPR051434">
    <property type="entry name" value="DnaJ_C_subfamily_member5"/>
</dbReference>
<comment type="subcellular location">
    <subcellularLocation>
        <location evidence="1">Membrane</location>
        <topology evidence="1">Lipid-anchor</topology>
    </subcellularLocation>
</comment>
<feature type="transmembrane region" description="Helical" evidence="6">
    <location>
        <begin position="72"/>
        <end position="98"/>
    </location>
</feature>
<keyword evidence="6" id="KW-0812">Transmembrane</keyword>
<evidence type="ECO:0000256" key="4">
    <source>
        <dbReference type="ARBA" id="ARBA00023186"/>
    </source>
</evidence>
<dbReference type="PRINTS" id="PR00625">
    <property type="entry name" value="JDOMAIN"/>
</dbReference>
<dbReference type="PROSITE" id="PS00636">
    <property type="entry name" value="DNAJ_1"/>
    <property type="match status" value="1"/>
</dbReference>
<evidence type="ECO:0000256" key="5">
    <source>
        <dbReference type="ARBA" id="ARBA00023288"/>
    </source>
</evidence>
<evidence type="ECO:0000313" key="8">
    <source>
        <dbReference type="Proteomes" id="UP000887565"/>
    </source>
</evidence>
<evidence type="ECO:0000259" key="7">
    <source>
        <dbReference type="PROSITE" id="PS50076"/>
    </source>
</evidence>
<accession>A0A915IZN3</accession>
<dbReference type="PANTHER" id="PTHR44027">
    <property type="entry name" value="DNAJ HOMOLOG SUBFAMILY C MEMBER 5 HOMOLOG"/>
    <property type="match status" value="1"/>
</dbReference>
<dbReference type="GO" id="GO:0016020">
    <property type="term" value="C:membrane"/>
    <property type="evidence" value="ECO:0007669"/>
    <property type="project" value="UniProtKB-SubCell"/>
</dbReference>
<evidence type="ECO:0000256" key="3">
    <source>
        <dbReference type="ARBA" id="ARBA00023139"/>
    </source>
</evidence>
<keyword evidence="4" id="KW-0143">Chaperone</keyword>
<organism evidence="8 9">
    <name type="scientific">Romanomermis culicivorax</name>
    <name type="common">Nematode worm</name>
    <dbReference type="NCBI Taxonomy" id="13658"/>
    <lineage>
        <taxon>Eukaryota</taxon>
        <taxon>Metazoa</taxon>
        <taxon>Ecdysozoa</taxon>
        <taxon>Nematoda</taxon>
        <taxon>Enoplea</taxon>
        <taxon>Dorylaimia</taxon>
        <taxon>Mermithida</taxon>
        <taxon>Mermithoidea</taxon>
        <taxon>Mermithidae</taxon>
        <taxon>Romanomermis</taxon>
    </lineage>
</organism>
<dbReference type="Gene3D" id="1.10.287.110">
    <property type="entry name" value="DnaJ domain"/>
    <property type="match status" value="1"/>
</dbReference>
<evidence type="ECO:0000256" key="6">
    <source>
        <dbReference type="SAM" id="Phobius"/>
    </source>
</evidence>
<keyword evidence="8" id="KW-1185">Reference proteome</keyword>
<proteinExistence type="predicted"/>
<evidence type="ECO:0000313" key="9">
    <source>
        <dbReference type="WBParaSite" id="nRc.2.0.1.t19294-RA"/>
    </source>
</evidence>
<dbReference type="AlphaFoldDB" id="A0A915IZN3"/>
<keyword evidence="5" id="KW-0449">Lipoprotein</keyword>
<dbReference type="SUPFAM" id="SSF46565">
    <property type="entry name" value="Chaperone J-domain"/>
    <property type="match status" value="1"/>
</dbReference>
<dbReference type="CDD" id="cd06257">
    <property type="entry name" value="DnaJ"/>
    <property type="match status" value="1"/>
</dbReference>
<dbReference type="WBParaSite" id="nRc.2.0.1.t19294-RA">
    <property type="protein sequence ID" value="nRc.2.0.1.t19294-RA"/>
    <property type="gene ID" value="nRc.2.0.1.g19294"/>
</dbReference>
<dbReference type="Pfam" id="PF00226">
    <property type="entry name" value="DnaJ"/>
    <property type="match status" value="1"/>
</dbReference>
<dbReference type="InterPro" id="IPR036869">
    <property type="entry name" value="J_dom_sf"/>
</dbReference>
<dbReference type="GO" id="GO:0005737">
    <property type="term" value="C:cytoplasm"/>
    <property type="evidence" value="ECO:0007669"/>
    <property type="project" value="UniProtKB-ARBA"/>
</dbReference>
<dbReference type="PANTHER" id="PTHR44027:SF7">
    <property type="entry name" value="DNAJ HOMOLOG SUBFAMILY C MEMBER 5 HOMOLOG"/>
    <property type="match status" value="1"/>
</dbReference>
<keyword evidence="3" id="KW-0564">Palmitate</keyword>
<dbReference type="InterPro" id="IPR001623">
    <property type="entry name" value="DnaJ_domain"/>
</dbReference>
<feature type="domain" description="J" evidence="7">
    <location>
        <begin position="1"/>
        <end position="44"/>
    </location>
</feature>
<protein>
    <submittedName>
        <fullName evidence="9">J domain-containing protein</fullName>
    </submittedName>
</protein>
<evidence type="ECO:0000256" key="1">
    <source>
        <dbReference type="ARBA" id="ARBA00004635"/>
    </source>
</evidence>
<name>A0A915IZN3_ROMCU</name>
<keyword evidence="2 6" id="KW-0472">Membrane</keyword>
<sequence>MLALKYHPDKNQGNSEAAEKFKEINYAHAVLTDEKKRKIYDAYGSLGLQTAETIGEENVAAFLLSQNKWFKAIVIGLGLITCGFFCCCCYCFCCYFCCGKCVPKDEDEEDFDIEIII</sequence>
<keyword evidence="6" id="KW-1133">Transmembrane helix</keyword>
<evidence type="ECO:0000256" key="2">
    <source>
        <dbReference type="ARBA" id="ARBA00023136"/>
    </source>
</evidence>
<dbReference type="PROSITE" id="PS50076">
    <property type="entry name" value="DNAJ_2"/>
    <property type="match status" value="1"/>
</dbReference>
<dbReference type="Proteomes" id="UP000887565">
    <property type="component" value="Unplaced"/>
</dbReference>